<feature type="binding site" evidence="11">
    <location>
        <position position="146"/>
    </location>
    <ligand>
        <name>[2Fe-2S] cluster</name>
        <dbReference type="ChEBI" id="CHEBI:190135"/>
    </ligand>
</feature>
<dbReference type="InterPro" id="IPR041921">
    <property type="entry name" value="NuoE_N"/>
</dbReference>
<keyword evidence="6 11" id="KW-0411">Iron-sulfur</keyword>
<keyword evidence="3 11" id="KW-0001">2Fe-2S</keyword>
<dbReference type="OrthoDB" id="9807941at2"/>
<evidence type="ECO:0000256" key="7">
    <source>
        <dbReference type="ARBA" id="ARBA00031580"/>
    </source>
</evidence>
<evidence type="ECO:0000256" key="11">
    <source>
        <dbReference type="PIRSR" id="PIRSR000216-1"/>
    </source>
</evidence>
<dbReference type="InterPro" id="IPR002023">
    <property type="entry name" value="NuoE-like"/>
</dbReference>
<evidence type="ECO:0000256" key="8">
    <source>
        <dbReference type="ARBA" id="ARBA00032788"/>
    </source>
</evidence>
<dbReference type="PROSITE" id="PS01099">
    <property type="entry name" value="COMPLEX1_24K"/>
    <property type="match status" value="1"/>
</dbReference>
<feature type="binding site" evidence="11">
    <location>
        <position position="142"/>
    </location>
    <ligand>
        <name>[2Fe-2S] cluster</name>
        <dbReference type="ChEBI" id="CHEBI:190135"/>
    </ligand>
</feature>
<keyword evidence="12" id="KW-0830">Ubiquinone</keyword>
<dbReference type="Proteomes" id="UP000019460">
    <property type="component" value="Unassembled WGS sequence"/>
</dbReference>
<dbReference type="GO" id="GO:0003954">
    <property type="term" value="F:NADH dehydrogenase activity"/>
    <property type="evidence" value="ECO:0007669"/>
    <property type="project" value="TreeGrafter"/>
</dbReference>
<comment type="similarity">
    <text evidence="1">Belongs to the complex I 24 kDa subunit family.</text>
</comment>
<comment type="catalytic activity">
    <reaction evidence="10">
        <text>a quinone + NADH + 5 H(+)(in) = a quinol + NAD(+) + 4 H(+)(out)</text>
        <dbReference type="Rhea" id="RHEA:57888"/>
        <dbReference type="ChEBI" id="CHEBI:15378"/>
        <dbReference type="ChEBI" id="CHEBI:24646"/>
        <dbReference type="ChEBI" id="CHEBI:57540"/>
        <dbReference type="ChEBI" id="CHEBI:57945"/>
        <dbReference type="ChEBI" id="CHEBI:132124"/>
    </reaction>
</comment>
<feature type="binding site" evidence="11">
    <location>
        <position position="106"/>
    </location>
    <ligand>
        <name>[2Fe-2S] cluster</name>
        <dbReference type="ChEBI" id="CHEBI:190135"/>
    </ligand>
</feature>
<accession>W9VWR8</accession>
<comment type="cofactor">
    <cofactor evidence="9">
        <name>[2Fe-2S] cluster</name>
        <dbReference type="ChEBI" id="CHEBI:190135"/>
    </cofactor>
</comment>
<keyword evidence="4 11" id="KW-0479">Metal-binding</keyword>
<keyword evidence="13" id="KW-1185">Reference proteome</keyword>
<dbReference type="STRING" id="1249627.D779_2056"/>
<organism evidence="12 13">
    <name type="scientific">Imhoffiella purpurea</name>
    <dbReference type="NCBI Taxonomy" id="1249627"/>
    <lineage>
        <taxon>Bacteria</taxon>
        <taxon>Pseudomonadati</taxon>
        <taxon>Pseudomonadota</taxon>
        <taxon>Gammaproteobacteria</taxon>
        <taxon>Chromatiales</taxon>
        <taxon>Chromatiaceae</taxon>
        <taxon>Imhoffiella</taxon>
    </lineage>
</organism>
<evidence type="ECO:0000256" key="4">
    <source>
        <dbReference type="ARBA" id="ARBA00022723"/>
    </source>
</evidence>
<dbReference type="FunFam" id="1.10.10.1590:FF:000001">
    <property type="entry name" value="NADH-quinone oxidoreductase subunit E"/>
    <property type="match status" value="1"/>
</dbReference>
<sequence length="175" mass="19485">MSFRNAPVAVDHERDKTTLFTPEIRAAIDAHIAKYPPEWKQSAVMPALTIVQDANGGWLTTELMDDVAAYLDMPQVSVYEVASFYGMYDLEPQGRHKVCVCNSISCLLQGSEALIEHIEHKYGVGPGETTADGRFTFKEVECLGACRHAPVVLLDKSYHEDLTPESLDKLIDELE</sequence>
<evidence type="ECO:0000256" key="3">
    <source>
        <dbReference type="ARBA" id="ARBA00022714"/>
    </source>
</evidence>
<keyword evidence="5 11" id="KW-0408">Iron</keyword>
<evidence type="ECO:0000256" key="6">
    <source>
        <dbReference type="ARBA" id="ARBA00023014"/>
    </source>
</evidence>
<dbReference type="Pfam" id="PF01257">
    <property type="entry name" value="2Fe-2S_thioredx"/>
    <property type="match status" value="1"/>
</dbReference>
<dbReference type="SUPFAM" id="SSF52833">
    <property type="entry name" value="Thioredoxin-like"/>
    <property type="match status" value="1"/>
</dbReference>
<dbReference type="InterPro" id="IPR036249">
    <property type="entry name" value="Thioredoxin-like_sf"/>
</dbReference>
<dbReference type="PANTHER" id="PTHR10371">
    <property type="entry name" value="NADH DEHYDROGENASE UBIQUINONE FLAVOPROTEIN 2, MITOCHONDRIAL"/>
    <property type="match status" value="1"/>
</dbReference>
<evidence type="ECO:0000313" key="13">
    <source>
        <dbReference type="Proteomes" id="UP000019460"/>
    </source>
</evidence>
<dbReference type="RefSeq" id="WP_043754042.1">
    <property type="nucleotide sequence ID" value="NZ_AONC01000035.1"/>
</dbReference>
<dbReference type="eggNOG" id="COG1905">
    <property type="taxonomic scope" value="Bacteria"/>
</dbReference>
<dbReference type="Gene3D" id="3.40.30.10">
    <property type="entry name" value="Glutaredoxin"/>
    <property type="match status" value="1"/>
</dbReference>
<dbReference type="EMBL" id="AONC01000035">
    <property type="protein sequence ID" value="EXJ14850.1"/>
    <property type="molecule type" value="Genomic_DNA"/>
</dbReference>
<dbReference type="NCBIfam" id="TIGR01958">
    <property type="entry name" value="nuoE_fam"/>
    <property type="match status" value="1"/>
</dbReference>
<evidence type="ECO:0000256" key="9">
    <source>
        <dbReference type="ARBA" id="ARBA00034078"/>
    </source>
</evidence>
<comment type="caution">
    <text evidence="12">The sequence shown here is derived from an EMBL/GenBank/DDBJ whole genome shotgun (WGS) entry which is preliminary data.</text>
</comment>
<evidence type="ECO:0000256" key="1">
    <source>
        <dbReference type="ARBA" id="ARBA00010643"/>
    </source>
</evidence>
<evidence type="ECO:0000256" key="2">
    <source>
        <dbReference type="ARBA" id="ARBA00019898"/>
    </source>
</evidence>
<protein>
    <recommendedName>
        <fullName evidence="2">NADH-quinone oxidoreductase subunit E</fullName>
    </recommendedName>
    <alternativeName>
        <fullName evidence="7">NADH dehydrogenase I subunit E</fullName>
    </alternativeName>
    <alternativeName>
        <fullName evidence="8">NDH-1 subunit E</fullName>
    </alternativeName>
</protein>
<dbReference type="Gene3D" id="1.10.10.1590">
    <property type="entry name" value="NADH-quinone oxidoreductase subunit E"/>
    <property type="match status" value="1"/>
</dbReference>
<gene>
    <name evidence="12" type="ORF">D779_2056</name>
</gene>
<dbReference type="PANTHER" id="PTHR10371:SF3">
    <property type="entry name" value="NADH DEHYDROGENASE [UBIQUINONE] FLAVOPROTEIN 2, MITOCHONDRIAL"/>
    <property type="match status" value="1"/>
</dbReference>
<proteinExistence type="inferred from homology"/>
<feature type="binding site" evidence="11">
    <location>
        <position position="101"/>
    </location>
    <ligand>
        <name>[2Fe-2S] cluster</name>
        <dbReference type="ChEBI" id="CHEBI:190135"/>
    </ligand>
</feature>
<dbReference type="GO" id="GO:0046872">
    <property type="term" value="F:metal ion binding"/>
    <property type="evidence" value="ECO:0007669"/>
    <property type="project" value="UniProtKB-KW"/>
</dbReference>
<comment type="cofactor">
    <cofactor evidence="11">
        <name>[2Fe-2S] cluster</name>
        <dbReference type="ChEBI" id="CHEBI:190135"/>
    </cofactor>
    <text evidence="11">Binds 1 [2Fe-2S] cluster.</text>
</comment>
<dbReference type="PIRSF" id="PIRSF000216">
    <property type="entry name" value="NADH_DH_24kDa"/>
    <property type="match status" value="1"/>
</dbReference>
<dbReference type="CDD" id="cd03064">
    <property type="entry name" value="TRX_Fd_NuoE"/>
    <property type="match status" value="1"/>
</dbReference>
<reference evidence="12 13" key="1">
    <citation type="submission" date="2012-11" db="EMBL/GenBank/DDBJ databases">
        <title>Genome assembly of Thiorhodococcus sp. AK35.</title>
        <authorList>
            <person name="Nupur N."/>
            <person name="Khatri I."/>
            <person name="Subramanian S."/>
            <person name="Pinnaka A."/>
        </authorList>
    </citation>
    <scope>NUCLEOTIDE SEQUENCE [LARGE SCALE GENOMIC DNA]</scope>
    <source>
        <strain evidence="12 13">AK35</strain>
    </source>
</reference>
<dbReference type="GO" id="GO:0051537">
    <property type="term" value="F:2 iron, 2 sulfur cluster binding"/>
    <property type="evidence" value="ECO:0007669"/>
    <property type="project" value="UniProtKB-KW"/>
</dbReference>
<evidence type="ECO:0000256" key="10">
    <source>
        <dbReference type="ARBA" id="ARBA00047712"/>
    </source>
</evidence>
<dbReference type="InterPro" id="IPR042128">
    <property type="entry name" value="NuoE_dom"/>
</dbReference>
<evidence type="ECO:0000313" key="12">
    <source>
        <dbReference type="EMBL" id="EXJ14850.1"/>
    </source>
</evidence>
<dbReference type="AlphaFoldDB" id="W9VWR8"/>
<evidence type="ECO:0000256" key="5">
    <source>
        <dbReference type="ARBA" id="ARBA00023004"/>
    </source>
</evidence>
<name>W9VWR8_9GAMM</name>